<keyword evidence="1" id="KW-0732">Signal</keyword>
<organism evidence="2 3">
    <name type="scientific">Aggregatibacter actinomycetemcomitans</name>
    <name type="common">Actinobacillus actinomycetemcomitans</name>
    <name type="synonym">Haemophilus actinomycetemcomitans</name>
    <dbReference type="NCBI Taxonomy" id="714"/>
    <lineage>
        <taxon>Bacteria</taxon>
        <taxon>Pseudomonadati</taxon>
        <taxon>Pseudomonadota</taxon>
        <taxon>Gammaproteobacteria</taxon>
        <taxon>Pasteurellales</taxon>
        <taxon>Pasteurellaceae</taxon>
        <taxon>Aggregatibacter</taxon>
    </lineage>
</organism>
<keyword evidence="3" id="KW-1185">Reference proteome</keyword>
<dbReference type="RefSeq" id="WP_099308949.1">
    <property type="nucleotide sequence ID" value="NZ_PCGV01000007.1"/>
</dbReference>
<evidence type="ECO:0000313" key="2">
    <source>
        <dbReference type="EMBL" id="PHO20837.1"/>
    </source>
</evidence>
<name>A0A2G1DQP4_AGGAC</name>
<sequence>MKQIITTALIAIITGVMMLYAVALITLPAHADNTTDYCDNGMSQQISTEWEAKAKAEWIAEYGDTQPNLTTESRIYLEKQTELLQEQRNGKLHP</sequence>
<feature type="chain" id="PRO_5046725313" evidence="1">
    <location>
        <begin position="32"/>
        <end position="94"/>
    </location>
</feature>
<gene>
    <name evidence="2" type="ORF">CQR80_04945</name>
</gene>
<proteinExistence type="predicted"/>
<evidence type="ECO:0000256" key="1">
    <source>
        <dbReference type="SAM" id="SignalP"/>
    </source>
</evidence>
<protein>
    <submittedName>
        <fullName evidence="2">Uncharacterized protein</fullName>
    </submittedName>
</protein>
<dbReference type="Proteomes" id="UP000226080">
    <property type="component" value="Unassembled WGS sequence"/>
</dbReference>
<accession>A0A2G1DQP4</accession>
<evidence type="ECO:0000313" key="3">
    <source>
        <dbReference type="Proteomes" id="UP000226080"/>
    </source>
</evidence>
<comment type="caution">
    <text evidence="2">The sequence shown here is derived from an EMBL/GenBank/DDBJ whole genome shotgun (WGS) entry which is preliminary data.</text>
</comment>
<dbReference type="EMBL" id="PCGW01000007">
    <property type="protein sequence ID" value="PHO20837.1"/>
    <property type="molecule type" value="Genomic_DNA"/>
</dbReference>
<feature type="signal peptide" evidence="1">
    <location>
        <begin position="1"/>
        <end position="31"/>
    </location>
</feature>
<reference evidence="2 3" key="1">
    <citation type="submission" date="2017-10" db="EMBL/GenBank/DDBJ databases">
        <title>Draft genome sequences of Aggregatibacter actinomycetemcomitans strains 310a and 310b.</title>
        <authorList>
            <person name="May A.C."/>
            <person name="Ohta H."/>
            <person name="Maeda H."/>
            <person name="Kokeguchi S."/>
            <person name="Cugini C."/>
        </authorList>
    </citation>
    <scope>NUCLEOTIDE SEQUENCE [LARGE SCALE GENOMIC DNA]</scope>
    <source>
        <strain evidence="2 3">310b</strain>
    </source>
</reference>